<reference evidence="9" key="1">
    <citation type="submission" date="2020-02" db="EMBL/GenBank/DDBJ databases">
        <authorList>
            <person name="Meier V. D."/>
        </authorList>
    </citation>
    <scope>NUCLEOTIDE SEQUENCE</scope>
    <source>
        <strain evidence="9">AVDCRST_MAG82</strain>
    </source>
</reference>
<evidence type="ECO:0000256" key="5">
    <source>
        <dbReference type="ARBA" id="ARBA00022989"/>
    </source>
</evidence>
<protein>
    <submittedName>
        <fullName evidence="9">Various polyols ABC transporter, permease component 2</fullName>
    </submittedName>
</protein>
<dbReference type="GO" id="GO:0005886">
    <property type="term" value="C:plasma membrane"/>
    <property type="evidence" value="ECO:0007669"/>
    <property type="project" value="UniProtKB-SubCell"/>
</dbReference>
<keyword evidence="4 7" id="KW-0812">Transmembrane</keyword>
<feature type="transmembrane region" description="Helical" evidence="7">
    <location>
        <begin position="73"/>
        <end position="95"/>
    </location>
</feature>
<proteinExistence type="inferred from homology"/>
<dbReference type="PROSITE" id="PS50928">
    <property type="entry name" value="ABC_TM1"/>
    <property type="match status" value="1"/>
</dbReference>
<evidence type="ECO:0000259" key="8">
    <source>
        <dbReference type="PROSITE" id="PS50928"/>
    </source>
</evidence>
<evidence type="ECO:0000256" key="1">
    <source>
        <dbReference type="ARBA" id="ARBA00004651"/>
    </source>
</evidence>
<evidence type="ECO:0000313" key="9">
    <source>
        <dbReference type="EMBL" id="CAA9398908.1"/>
    </source>
</evidence>
<feature type="transmembrane region" description="Helical" evidence="7">
    <location>
        <begin position="181"/>
        <end position="206"/>
    </location>
</feature>
<dbReference type="InterPro" id="IPR050901">
    <property type="entry name" value="BP-dep_ABC_trans_perm"/>
</dbReference>
<dbReference type="InterPro" id="IPR000515">
    <property type="entry name" value="MetI-like"/>
</dbReference>
<keyword evidence="3" id="KW-1003">Cell membrane</keyword>
<dbReference type="PANTHER" id="PTHR32243:SF18">
    <property type="entry name" value="INNER MEMBRANE ABC TRANSPORTER PERMEASE PROTEIN YCJP"/>
    <property type="match status" value="1"/>
</dbReference>
<dbReference type="GO" id="GO:0055085">
    <property type="term" value="P:transmembrane transport"/>
    <property type="evidence" value="ECO:0007669"/>
    <property type="project" value="InterPro"/>
</dbReference>
<dbReference type="PANTHER" id="PTHR32243">
    <property type="entry name" value="MALTOSE TRANSPORT SYSTEM PERMEASE-RELATED"/>
    <property type="match status" value="1"/>
</dbReference>
<feature type="domain" description="ABC transmembrane type-1" evidence="8">
    <location>
        <begin position="69"/>
        <end position="259"/>
    </location>
</feature>
<accession>A0A6J4NWI7</accession>
<feature type="transmembrane region" description="Helical" evidence="7">
    <location>
        <begin position="238"/>
        <end position="259"/>
    </location>
</feature>
<dbReference type="Gene3D" id="1.10.3720.10">
    <property type="entry name" value="MetI-like"/>
    <property type="match status" value="1"/>
</dbReference>
<dbReference type="CDD" id="cd06261">
    <property type="entry name" value="TM_PBP2"/>
    <property type="match status" value="1"/>
</dbReference>
<keyword evidence="2 7" id="KW-0813">Transport</keyword>
<dbReference type="SUPFAM" id="SSF161098">
    <property type="entry name" value="MetI-like"/>
    <property type="match status" value="1"/>
</dbReference>
<gene>
    <name evidence="9" type="ORF">AVDCRST_MAG82-82</name>
</gene>
<sequence length="275" mass="29409">MKGLGKKIALYALLLLALLWTVVPLGWMVLSSFKRPDDLVSQTPTLFFAPTFQNYVGLFTGGNALGGYITNSILAAGISTLIAVTLGCLAGYGLARSHFRGKDHVSFWIISTRMAPIAAVILPLYAVFRTLDLLNTTTGLIVAYLTFNLPFAIWIMNAFFADLPPALEEAAMVDGATKFGAFWRIALPLTAPGIVTTAILCLVFSWNDYAFAQSFSGPGSQTLPIAASQLITQTGINWGQLMAIGTIVVLPMVVVGLAVRRYLVKGLTLGAVTGE</sequence>
<evidence type="ECO:0000256" key="2">
    <source>
        <dbReference type="ARBA" id="ARBA00022448"/>
    </source>
</evidence>
<organism evidence="9">
    <name type="scientific">uncultured Rubrobacteraceae bacterium</name>
    <dbReference type="NCBI Taxonomy" id="349277"/>
    <lineage>
        <taxon>Bacteria</taxon>
        <taxon>Bacillati</taxon>
        <taxon>Actinomycetota</taxon>
        <taxon>Rubrobacteria</taxon>
        <taxon>Rubrobacterales</taxon>
        <taxon>Rubrobacteraceae</taxon>
        <taxon>environmental samples</taxon>
    </lineage>
</organism>
<evidence type="ECO:0000256" key="4">
    <source>
        <dbReference type="ARBA" id="ARBA00022692"/>
    </source>
</evidence>
<evidence type="ECO:0000256" key="7">
    <source>
        <dbReference type="RuleBase" id="RU363032"/>
    </source>
</evidence>
<comment type="subcellular location">
    <subcellularLocation>
        <location evidence="1 7">Cell membrane</location>
        <topology evidence="1 7">Multi-pass membrane protein</topology>
    </subcellularLocation>
</comment>
<dbReference type="EMBL" id="CADCVA010000008">
    <property type="protein sequence ID" value="CAA9398908.1"/>
    <property type="molecule type" value="Genomic_DNA"/>
</dbReference>
<evidence type="ECO:0000256" key="6">
    <source>
        <dbReference type="ARBA" id="ARBA00023136"/>
    </source>
</evidence>
<feature type="transmembrane region" description="Helical" evidence="7">
    <location>
        <begin position="107"/>
        <end position="128"/>
    </location>
</feature>
<dbReference type="AlphaFoldDB" id="A0A6J4NWI7"/>
<name>A0A6J4NWI7_9ACTN</name>
<comment type="similarity">
    <text evidence="7">Belongs to the binding-protein-dependent transport system permease family.</text>
</comment>
<keyword evidence="5 7" id="KW-1133">Transmembrane helix</keyword>
<feature type="transmembrane region" description="Helical" evidence="7">
    <location>
        <begin position="140"/>
        <end position="160"/>
    </location>
</feature>
<dbReference type="InterPro" id="IPR035906">
    <property type="entry name" value="MetI-like_sf"/>
</dbReference>
<keyword evidence="6 7" id="KW-0472">Membrane</keyword>
<dbReference type="Pfam" id="PF00528">
    <property type="entry name" value="BPD_transp_1"/>
    <property type="match status" value="1"/>
</dbReference>
<evidence type="ECO:0000256" key="3">
    <source>
        <dbReference type="ARBA" id="ARBA00022475"/>
    </source>
</evidence>